<dbReference type="Proteomes" id="UP000075613">
    <property type="component" value="Unassembled WGS sequence"/>
</dbReference>
<sequence length="96" mass="10558">MKPQLIRKPAVLEATGLSYRRYVAASRARFFAQTAGSSVDLLTLLVAEALERRAQAEMRRGVLRDALYDLPASAERRAAHPRDEEADGDTEADADA</sequence>
<evidence type="ECO:0000313" key="3">
    <source>
        <dbReference type="Proteomes" id="UP000075613"/>
    </source>
</evidence>
<feature type="compositionally biased region" description="Basic and acidic residues" evidence="1">
    <location>
        <begin position="74"/>
        <end position="83"/>
    </location>
</feature>
<evidence type="ECO:0000313" key="2">
    <source>
        <dbReference type="EMBL" id="KXU82274.1"/>
    </source>
</evidence>
<proteinExistence type="predicted"/>
<dbReference type="AlphaFoldDB" id="A0A149PB70"/>
<dbReference type="OrthoDB" id="9010018at2"/>
<keyword evidence="3" id="KW-1185">Reference proteome</keyword>
<dbReference type="EMBL" id="LRBG01000039">
    <property type="protein sequence ID" value="KXU82274.1"/>
    <property type="molecule type" value="Genomic_DNA"/>
</dbReference>
<accession>A0A149PB70</accession>
<dbReference type="RefSeq" id="WP_062137024.1">
    <property type="nucleotide sequence ID" value="NZ_LRBG01000039.1"/>
</dbReference>
<gene>
    <name evidence="2" type="ORF">CI15_32485</name>
</gene>
<reference evidence="2 3" key="1">
    <citation type="journal article" date="2015" name="Int. J. Syst. Evol. Microbiol.">
        <title>Burkholderia monticola sp. nov., isolated from mountain soil.</title>
        <authorList>
            <person name="Baek I."/>
            <person name="Seo B."/>
            <person name="Lee I."/>
            <person name="Yi H."/>
            <person name="Chun J."/>
        </authorList>
    </citation>
    <scope>NUCLEOTIDE SEQUENCE [LARGE SCALE GENOMIC DNA]</scope>
    <source>
        <strain evidence="2 3">JC2948</strain>
    </source>
</reference>
<feature type="region of interest" description="Disordered" evidence="1">
    <location>
        <begin position="73"/>
        <end position="96"/>
    </location>
</feature>
<feature type="compositionally biased region" description="Acidic residues" evidence="1">
    <location>
        <begin position="84"/>
        <end position="96"/>
    </location>
</feature>
<comment type="caution">
    <text evidence="2">The sequence shown here is derived from an EMBL/GenBank/DDBJ whole genome shotgun (WGS) entry which is preliminary data.</text>
</comment>
<evidence type="ECO:0000256" key="1">
    <source>
        <dbReference type="SAM" id="MobiDB-lite"/>
    </source>
</evidence>
<name>A0A149PB70_9BURK</name>
<protein>
    <submittedName>
        <fullName evidence="2">Uncharacterized protein</fullName>
    </submittedName>
</protein>
<organism evidence="2 3">
    <name type="scientific">Paraburkholderia monticola</name>
    <dbReference type="NCBI Taxonomy" id="1399968"/>
    <lineage>
        <taxon>Bacteria</taxon>
        <taxon>Pseudomonadati</taxon>
        <taxon>Pseudomonadota</taxon>
        <taxon>Betaproteobacteria</taxon>
        <taxon>Burkholderiales</taxon>
        <taxon>Burkholderiaceae</taxon>
        <taxon>Paraburkholderia</taxon>
    </lineage>
</organism>